<keyword evidence="3" id="KW-1185">Reference proteome</keyword>
<organism evidence="2 3">
    <name type="scientific">Wolfiporia cocos (strain MD-104)</name>
    <name type="common">Brown rot fungus</name>
    <dbReference type="NCBI Taxonomy" id="742152"/>
    <lineage>
        <taxon>Eukaryota</taxon>
        <taxon>Fungi</taxon>
        <taxon>Dikarya</taxon>
        <taxon>Basidiomycota</taxon>
        <taxon>Agaricomycotina</taxon>
        <taxon>Agaricomycetes</taxon>
        <taxon>Polyporales</taxon>
        <taxon>Phaeolaceae</taxon>
        <taxon>Wolfiporia</taxon>
    </lineage>
</organism>
<name>A0A2H3JBH8_WOLCO</name>
<sequence length="73" mass="7833">LARGRGCTRPADRPAGWKEWRSWTMHGMPCTARNRRPNGPDGPHGRCPASIVFGRSSSRAAAAAPRPADRPAG</sequence>
<reference evidence="2 3" key="1">
    <citation type="journal article" date="2012" name="Science">
        <title>The Paleozoic origin of enzymatic lignin decomposition reconstructed from 31 fungal genomes.</title>
        <authorList>
            <person name="Floudas D."/>
            <person name="Binder M."/>
            <person name="Riley R."/>
            <person name="Barry K."/>
            <person name="Blanchette R.A."/>
            <person name="Henrissat B."/>
            <person name="Martinez A.T."/>
            <person name="Otillar R."/>
            <person name="Spatafora J.W."/>
            <person name="Yadav J.S."/>
            <person name="Aerts A."/>
            <person name="Benoit I."/>
            <person name="Boyd A."/>
            <person name="Carlson A."/>
            <person name="Copeland A."/>
            <person name="Coutinho P.M."/>
            <person name="de Vries R.P."/>
            <person name="Ferreira P."/>
            <person name="Findley K."/>
            <person name="Foster B."/>
            <person name="Gaskell J."/>
            <person name="Glotzer D."/>
            <person name="Gorecki P."/>
            <person name="Heitman J."/>
            <person name="Hesse C."/>
            <person name="Hori C."/>
            <person name="Igarashi K."/>
            <person name="Jurgens J.A."/>
            <person name="Kallen N."/>
            <person name="Kersten P."/>
            <person name="Kohler A."/>
            <person name="Kuees U."/>
            <person name="Kumar T.K.A."/>
            <person name="Kuo A."/>
            <person name="LaButti K."/>
            <person name="Larrondo L.F."/>
            <person name="Lindquist E."/>
            <person name="Ling A."/>
            <person name="Lombard V."/>
            <person name="Lucas S."/>
            <person name="Lundell T."/>
            <person name="Martin R."/>
            <person name="McLaughlin D.J."/>
            <person name="Morgenstern I."/>
            <person name="Morin E."/>
            <person name="Murat C."/>
            <person name="Nagy L.G."/>
            <person name="Nolan M."/>
            <person name="Ohm R.A."/>
            <person name="Patyshakuliyeva A."/>
            <person name="Rokas A."/>
            <person name="Ruiz-Duenas F.J."/>
            <person name="Sabat G."/>
            <person name="Salamov A."/>
            <person name="Samejima M."/>
            <person name="Schmutz J."/>
            <person name="Slot J.C."/>
            <person name="St John F."/>
            <person name="Stenlid J."/>
            <person name="Sun H."/>
            <person name="Sun S."/>
            <person name="Syed K."/>
            <person name="Tsang A."/>
            <person name="Wiebenga A."/>
            <person name="Young D."/>
            <person name="Pisabarro A."/>
            <person name="Eastwood D.C."/>
            <person name="Martin F."/>
            <person name="Cullen D."/>
            <person name="Grigoriev I.V."/>
            <person name="Hibbett D.S."/>
        </authorList>
    </citation>
    <scope>NUCLEOTIDE SEQUENCE [LARGE SCALE GENOMIC DNA]</scope>
    <source>
        <strain evidence="2 3">MD-104</strain>
    </source>
</reference>
<evidence type="ECO:0000256" key="1">
    <source>
        <dbReference type="SAM" id="MobiDB-lite"/>
    </source>
</evidence>
<dbReference type="AlphaFoldDB" id="A0A2H3JBH8"/>
<feature type="region of interest" description="Disordered" evidence="1">
    <location>
        <begin position="31"/>
        <end position="73"/>
    </location>
</feature>
<feature type="non-terminal residue" evidence="2">
    <location>
        <position position="1"/>
    </location>
</feature>
<gene>
    <name evidence="2" type="ORF">WOLCODRAFT_158817</name>
</gene>
<dbReference type="Proteomes" id="UP000218811">
    <property type="component" value="Unassembled WGS sequence"/>
</dbReference>
<evidence type="ECO:0000313" key="2">
    <source>
        <dbReference type="EMBL" id="PCH39261.1"/>
    </source>
</evidence>
<dbReference type="EMBL" id="KB467976">
    <property type="protein sequence ID" value="PCH39261.1"/>
    <property type="molecule type" value="Genomic_DNA"/>
</dbReference>
<protein>
    <submittedName>
        <fullName evidence="2">Uncharacterized protein</fullName>
    </submittedName>
</protein>
<proteinExistence type="predicted"/>
<evidence type="ECO:0000313" key="3">
    <source>
        <dbReference type="Proteomes" id="UP000218811"/>
    </source>
</evidence>
<accession>A0A2H3JBH8</accession>
<feature type="compositionally biased region" description="Low complexity" evidence="1">
    <location>
        <begin position="55"/>
        <end position="66"/>
    </location>
</feature>